<dbReference type="RefSeq" id="WP_111350398.1">
    <property type="nucleotide sequence ID" value="NZ_QHHQ01000006.1"/>
</dbReference>
<sequence>MFDLTGKTALITGATGAIGGATAAALKEQGAKIIVTGSTQERAEAAAQALGADAAFGADMSDRAAVDKLVGDADKAGPVDILVNNAGITRDQLMMRMKDEDFDAVIEVNLVSAFRLSRGLMRGMLKRRWGRIVTIGSGVGSIGNMGQVNYAAAKAGLTGFTKSMAREVASRNITANVVAPGLIASKMSDAMTDDARQMMLNVIPMGALGDPKDIAGAVVYLASEEARYVTGQTIHVNGGMFMGF</sequence>
<dbReference type="OrthoDB" id="9804774at2"/>
<comment type="caution">
    <text evidence="4">The sequence shown here is derived from an EMBL/GenBank/DDBJ whole genome shotgun (WGS) entry which is preliminary data.</text>
</comment>
<dbReference type="PRINTS" id="PR00080">
    <property type="entry name" value="SDRFAMILY"/>
</dbReference>
<evidence type="ECO:0000256" key="2">
    <source>
        <dbReference type="ARBA" id="ARBA00023002"/>
    </source>
</evidence>
<dbReference type="PANTHER" id="PTHR42879">
    <property type="entry name" value="3-OXOACYL-(ACYL-CARRIER-PROTEIN) REDUCTASE"/>
    <property type="match status" value="1"/>
</dbReference>
<dbReference type="InterPro" id="IPR050259">
    <property type="entry name" value="SDR"/>
</dbReference>
<organism evidence="4 5">
    <name type="scientific">Acuticoccus sediminis</name>
    <dbReference type="NCBI Taxonomy" id="2184697"/>
    <lineage>
        <taxon>Bacteria</taxon>
        <taxon>Pseudomonadati</taxon>
        <taxon>Pseudomonadota</taxon>
        <taxon>Alphaproteobacteria</taxon>
        <taxon>Hyphomicrobiales</taxon>
        <taxon>Amorphaceae</taxon>
        <taxon>Acuticoccus</taxon>
    </lineage>
</organism>
<feature type="domain" description="Ketoreductase" evidence="3">
    <location>
        <begin position="7"/>
        <end position="186"/>
    </location>
</feature>
<dbReference type="PANTHER" id="PTHR42879:SF2">
    <property type="entry name" value="3-OXOACYL-[ACYL-CARRIER-PROTEIN] REDUCTASE FABG"/>
    <property type="match status" value="1"/>
</dbReference>
<proteinExistence type="inferred from homology"/>
<dbReference type="AlphaFoldDB" id="A0A8B2NPQ2"/>
<keyword evidence="2" id="KW-0560">Oxidoreductase</keyword>
<dbReference type="GO" id="GO:0032787">
    <property type="term" value="P:monocarboxylic acid metabolic process"/>
    <property type="evidence" value="ECO:0007669"/>
    <property type="project" value="UniProtKB-ARBA"/>
</dbReference>
<accession>A0A8B2NPQ2</accession>
<dbReference type="InterPro" id="IPR020904">
    <property type="entry name" value="Sc_DH/Rdtase_CS"/>
</dbReference>
<dbReference type="EMBL" id="QHHQ01000006">
    <property type="protein sequence ID" value="RAH98918.1"/>
    <property type="molecule type" value="Genomic_DNA"/>
</dbReference>
<evidence type="ECO:0000259" key="3">
    <source>
        <dbReference type="SMART" id="SM00822"/>
    </source>
</evidence>
<dbReference type="NCBIfam" id="NF009466">
    <property type="entry name" value="PRK12826.1-2"/>
    <property type="match status" value="1"/>
</dbReference>
<dbReference type="FunFam" id="3.40.50.720:FF:000173">
    <property type="entry name" value="3-oxoacyl-[acyl-carrier protein] reductase"/>
    <property type="match status" value="1"/>
</dbReference>
<reference evidence="4 5" key="1">
    <citation type="submission" date="2018-05" db="EMBL/GenBank/DDBJ databases">
        <title>Acuticoccus sediminis sp. nov., isolated from deep-sea sediment of Indian Ocean.</title>
        <authorList>
            <person name="Liu X."/>
            <person name="Lai Q."/>
            <person name="Du Y."/>
            <person name="Sun F."/>
            <person name="Zhang X."/>
            <person name="Wang S."/>
            <person name="Shao Z."/>
        </authorList>
    </citation>
    <scope>NUCLEOTIDE SEQUENCE [LARGE SCALE GENOMIC DNA]</scope>
    <source>
        <strain evidence="4 5">PTG4-2</strain>
    </source>
</reference>
<dbReference type="SMART" id="SM00822">
    <property type="entry name" value="PKS_KR"/>
    <property type="match status" value="1"/>
</dbReference>
<dbReference type="Pfam" id="PF13561">
    <property type="entry name" value="adh_short_C2"/>
    <property type="match status" value="1"/>
</dbReference>
<keyword evidence="5" id="KW-1185">Reference proteome</keyword>
<dbReference type="InterPro" id="IPR036291">
    <property type="entry name" value="NAD(P)-bd_dom_sf"/>
</dbReference>
<evidence type="ECO:0000256" key="1">
    <source>
        <dbReference type="ARBA" id="ARBA00006484"/>
    </source>
</evidence>
<evidence type="ECO:0000313" key="5">
    <source>
        <dbReference type="Proteomes" id="UP000249590"/>
    </source>
</evidence>
<evidence type="ECO:0000313" key="4">
    <source>
        <dbReference type="EMBL" id="RAH98918.1"/>
    </source>
</evidence>
<dbReference type="SUPFAM" id="SSF51735">
    <property type="entry name" value="NAD(P)-binding Rossmann-fold domains"/>
    <property type="match status" value="1"/>
</dbReference>
<gene>
    <name evidence="4" type="ORF">DLJ53_25140</name>
</gene>
<dbReference type="GO" id="GO:0016491">
    <property type="term" value="F:oxidoreductase activity"/>
    <property type="evidence" value="ECO:0007669"/>
    <property type="project" value="UniProtKB-KW"/>
</dbReference>
<dbReference type="PROSITE" id="PS00061">
    <property type="entry name" value="ADH_SHORT"/>
    <property type="match status" value="1"/>
</dbReference>
<dbReference type="PRINTS" id="PR00081">
    <property type="entry name" value="GDHRDH"/>
</dbReference>
<dbReference type="InterPro" id="IPR002347">
    <property type="entry name" value="SDR_fam"/>
</dbReference>
<comment type="similarity">
    <text evidence="1">Belongs to the short-chain dehydrogenases/reductases (SDR) family.</text>
</comment>
<dbReference type="InterPro" id="IPR057326">
    <property type="entry name" value="KR_dom"/>
</dbReference>
<name>A0A8B2NPQ2_9HYPH</name>
<dbReference type="Proteomes" id="UP000249590">
    <property type="component" value="Unassembled WGS sequence"/>
</dbReference>
<protein>
    <submittedName>
        <fullName evidence="4">Beta-ketoacyl-ACP reductase</fullName>
    </submittedName>
</protein>
<dbReference type="Gene3D" id="3.40.50.720">
    <property type="entry name" value="NAD(P)-binding Rossmann-like Domain"/>
    <property type="match status" value="1"/>
</dbReference>